<organism evidence="1 2">
    <name type="scientific">Synechococcus sp. (strain ATCC 27144 / PCC 6301 / SAUG 1402/1)</name>
    <name type="common">Anacystis nidulans</name>
    <dbReference type="NCBI Taxonomy" id="269084"/>
    <lineage>
        <taxon>Bacteria</taxon>
        <taxon>Bacillati</taxon>
        <taxon>Cyanobacteriota</taxon>
        <taxon>Cyanophyceae</taxon>
        <taxon>Synechococcales</taxon>
        <taxon>Synechococcaceae</taxon>
        <taxon>Synechococcus</taxon>
    </lineage>
</organism>
<gene>
    <name evidence="1" type="ordered locus">syc0018_d</name>
</gene>
<sequence>MVKPRAFLYIGDCCYCLFANDYPMQFCLARGTAPEGDRCLNFRSMHKWLLKK</sequence>
<accession>A0A0H3K250</accession>
<evidence type="ECO:0000313" key="2">
    <source>
        <dbReference type="Proteomes" id="UP000001175"/>
    </source>
</evidence>
<dbReference type="GeneID" id="72430408"/>
<proteinExistence type="predicted"/>
<evidence type="ECO:0000313" key="1">
    <source>
        <dbReference type="EMBL" id="BAD78208.1"/>
    </source>
</evidence>
<dbReference type="EMBL" id="AP008231">
    <property type="protein sequence ID" value="BAD78208.1"/>
    <property type="molecule type" value="Genomic_DNA"/>
</dbReference>
<reference evidence="1 2" key="1">
    <citation type="journal article" date="2007" name="Photosyn. Res.">
        <title>Complete nucleotide sequence of the freshwater unicellular cyanobacterium Synechococcus elongatus PCC 6301 chromosome: gene content and organization.</title>
        <authorList>
            <person name="Sugita C."/>
            <person name="Ogata K."/>
            <person name="Shikata M."/>
            <person name="Jikuya H."/>
            <person name="Takano J."/>
            <person name="Furumichi M."/>
            <person name="Kanehisa M."/>
            <person name="Omata T."/>
            <person name="Sugiura M."/>
            <person name="Sugita M."/>
        </authorList>
    </citation>
    <scope>NUCLEOTIDE SEQUENCE [LARGE SCALE GENOMIC DNA]</scope>
    <source>
        <strain evidence="2">ATCC 27144 / PCC 6301 / SAUG 1402/1</strain>
    </source>
</reference>
<dbReference type="AlphaFoldDB" id="A0A0H3K250"/>
<dbReference type="KEGG" id="syc:syc0018_d"/>
<dbReference type="RefSeq" id="WP_011242331.1">
    <property type="nucleotide sequence ID" value="NC_006576.1"/>
</dbReference>
<protein>
    <submittedName>
        <fullName evidence="1">Uncharacterized protein</fullName>
    </submittedName>
</protein>
<dbReference type="Proteomes" id="UP000001175">
    <property type="component" value="Chromosome"/>
</dbReference>
<name>A0A0H3K250_SYNP6</name>